<dbReference type="InterPro" id="IPR049730">
    <property type="entry name" value="SNF2/RAD54-like_C"/>
</dbReference>
<feature type="domain" description="Helicase C-terminal" evidence="3">
    <location>
        <begin position="862"/>
        <end position="1019"/>
    </location>
</feature>
<dbReference type="Pfam" id="PF12419">
    <property type="entry name" value="DUF3670"/>
    <property type="match status" value="1"/>
</dbReference>
<dbReference type="STRING" id="229920.ADM99_07290"/>
<dbReference type="Proteomes" id="UP000050430">
    <property type="component" value="Unassembled WGS sequence"/>
</dbReference>
<keyword evidence="5" id="KW-1185">Reference proteome</keyword>
<dbReference type="PROSITE" id="PS51192">
    <property type="entry name" value="HELICASE_ATP_BIND_1"/>
    <property type="match status" value="1"/>
</dbReference>
<dbReference type="InterPro" id="IPR014001">
    <property type="entry name" value="Helicase_ATP-bd"/>
</dbReference>
<dbReference type="EMBL" id="LGCK01000007">
    <property type="protein sequence ID" value="KPL73007.1"/>
    <property type="molecule type" value="Genomic_DNA"/>
</dbReference>
<comment type="caution">
    <text evidence="4">The sequence shown here is derived from an EMBL/GenBank/DDBJ whole genome shotgun (WGS) entry which is preliminary data.</text>
</comment>
<sequence length="1031" mass="115957">MLFWAENSRLLVDAVGHPPVLRKGIPSAHPYALPSRRLREEIAAGTPLWDSESQSAYLALPTVGSIPVPSSQILVEDEINFETTNPVLEHWSVSGLWLPAAKAFGVLINLPEDSPSGSFRLGSDLKFWRMVSNLVLETLALQKLIPSLESADILGQSFIARWRPVLDGEKDEFRLRLLSEGMPSICRAEPLDAEAVIRPNYPTARRVIDSFVECMCDGLMRTWTRTKAPRIMPGEDDPALNWIVSLFQEDAGVKASSAQLQALESGLRAWKRSLTAAGDSTCRVSFKLNAPQVEPANPLEKAWHLEYGLQARDDHAIKLTSEQIWENGISSNPEYASRFRQPQEKLLTGLGYAARLFPPILPSLEVSKPCGVDLDTSEAYRFLREASPLIEEAGFVVSPPEWWDRKGARLAVRLRLEPENKEITPRPTSGKMGLDQLVRFTWELSLGGERISREEFERLASLHTPLVQIRGQWVQLETTQLEAASKFWSRQQQTGSMNLVQAALYSLGGEEASEGLPVDEVIVDGWVREWLHQLEDQGRLIMLEQPFELKGTLRPYQRLGYSWLTFFRNYGMGACLADDMGLGKTIQALAVLLKEKETNGSLPGPAMLICPTSVVTNWQREVTKFAPSITTMVHQGAARLRGAAFIDAARKVDLVLSSYAVVRQDAETIQSIPWWSVILDEAQNIKNSNAKQTQAIRKLQASYRLALTGTPVENRLSELWSIMQFLNPGYLGSLENFRRYYALPIERFGDKEAAGRLKKLVSPFILRRLKSDPAVIQDLPEKIEVKDFVHLTHEQAELYKSVVDDVMAKVQASEGIERRGQILSLLTQLKQICNHPDQWEKKEAEAVTTDDAFSRRSGKMLRLLEMLEEIISEGDRVLLFTQYAEMGKILASWLPKQLGVSAQFLYGGTPPEIRDQMVKRFQDDPHGPPIFILSLKAGGIGLNLTRANQVIHFDRWWNPAVEDQATDRAYRIGQKQNVQVHKMITVGTLEERIDEMIESKKGLADAIISSGDQWLTEMNTEELRDLVTLRG</sequence>
<reference evidence="4 5" key="1">
    <citation type="submission" date="2015-07" db="EMBL/GenBank/DDBJ databases">
        <title>Genome sequence of Leptolinea tardivitalis DSM 16556.</title>
        <authorList>
            <person name="Hemp J."/>
            <person name="Ward L.M."/>
            <person name="Pace L.A."/>
            <person name="Fischer W.W."/>
        </authorList>
    </citation>
    <scope>NUCLEOTIDE SEQUENCE [LARGE SCALE GENOMIC DNA]</scope>
    <source>
        <strain evidence="4 5">YMTK-2</strain>
    </source>
</reference>
<dbReference type="PATRIC" id="fig|229920.5.peg.1425"/>
<name>A0A0P6XM85_9CHLR</name>
<organism evidence="4 5">
    <name type="scientific">Leptolinea tardivitalis</name>
    <dbReference type="NCBI Taxonomy" id="229920"/>
    <lineage>
        <taxon>Bacteria</taxon>
        <taxon>Bacillati</taxon>
        <taxon>Chloroflexota</taxon>
        <taxon>Anaerolineae</taxon>
        <taxon>Anaerolineales</taxon>
        <taxon>Anaerolineaceae</taxon>
        <taxon>Leptolinea</taxon>
    </lineage>
</organism>
<evidence type="ECO:0000259" key="3">
    <source>
        <dbReference type="PROSITE" id="PS51194"/>
    </source>
</evidence>
<dbReference type="Gene3D" id="3.40.50.10810">
    <property type="entry name" value="Tandem AAA-ATPase domain"/>
    <property type="match status" value="1"/>
</dbReference>
<dbReference type="GO" id="GO:0005524">
    <property type="term" value="F:ATP binding"/>
    <property type="evidence" value="ECO:0007669"/>
    <property type="project" value="InterPro"/>
</dbReference>
<evidence type="ECO:0000259" key="2">
    <source>
        <dbReference type="PROSITE" id="PS51192"/>
    </source>
</evidence>
<dbReference type="Pfam" id="PF00271">
    <property type="entry name" value="Helicase_C"/>
    <property type="match status" value="1"/>
</dbReference>
<accession>A0A0P6XM85</accession>
<dbReference type="FunFam" id="3.40.50.300:FF:000533">
    <property type="entry name" value="Helicase, Snf2 family"/>
    <property type="match status" value="1"/>
</dbReference>
<dbReference type="InterPro" id="IPR000330">
    <property type="entry name" value="SNF2_N"/>
</dbReference>
<protein>
    <recommendedName>
        <fullName evidence="6">Helicase</fullName>
    </recommendedName>
</protein>
<keyword evidence="1" id="KW-0378">Hydrolase</keyword>
<dbReference type="CDD" id="cd18012">
    <property type="entry name" value="DEXQc_arch_SWI2_SNF2"/>
    <property type="match status" value="1"/>
</dbReference>
<dbReference type="InterPro" id="IPR027417">
    <property type="entry name" value="P-loop_NTPase"/>
</dbReference>
<dbReference type="PANTHER" id="PTHR10799">
    <property type="entry name" value="SNF2/RAD54 HELICASE FAMILY"/>
    <property type="match status" value="1"/>
</dbReference>
<dbReference type="InterPro" id="IPR022138">
    <property type="entry name" value="DUF3670"/>
</dbReference>
<dbReference type="GO" id="GO:0016787">
    <property type="term" value="F:hydrolase activity"/>
    <property type="evidence" value="ECO:0007669"/>
    <property type="project" value="UniProtKB-KW"/>
</dbReference>
<dbReference type="CDD" id="cd18793">
    <property type="entry name" value="SF2_C_SNF"/>
    <property type="match status" value="1"/>
</dbReference>
<dbReference type="InterPro" id="IPR001650">
    <property type="entry name" value="Helicase_C-like"/>
</dbReference>
<dbReference type="AlphaFoldDB" id="A0A0P6XM85"/>
<dbReference type="Pfam" id="PF00176">
    <property type="entry name" value="SNF2-rel_dom"/>
    <property type="match status" value="1"/>
</dbReference>
<dbReference type="PROSITE" id="PS51194">
    <property type="entry name" value="HELICASE_CTER"/>
    <property type="match status" value="1"/>
</dbReference>
<evidence type="ECO:0008006" key="6">
    <source>
        <dbReference type="Google" id="ProtNLM"/>
    </source>
</evidence>
<dbReference type="SMART" id="SM00487">
    <property type="entry name" value="DEXDc"/>
    <property type="match status" value="1"/>
</dbReference>
<evidence type="ECO:0000313" key="5">
    <source>
        <dbReference type="Proteomes" id="UP000050430"/>
    </source>
</evidence>
<dbReference type="InterPro" id="IPR038718">
    <property type="entry name" value="SNF2-like_sf"/>
</dbReference>
<evidence type="ECO:0000256" key="1">
    <source>
        <dbReference type="ARBA" id="ARBA00022801"/>
    </source>
</evidence>
<gene>
    <name evidence="4" type="ORF">ADM99_07290</name>
</gene>
<feature type="domain" description="Helicase ATP-binding" evidence="2">
    <location>
        <begin position="565"/>
        <end position="729"/>
    </location>
</feature>
<dbReference type="Gene3D" id="3.40.50.300">
    <property type="entry name" value="P-loop containing nucleotide triphosphate hydrolases"/>
    <property type="match status" value="1"/>
</dbReference>
<proteinExistence type="predicted"/>
<dbReference type="SUPFAM" id="SSF52540">
    <property type="entry name" value="P-loop containing nucleoside triphosphate hydrolases"/>
    <property type="match status" value="2"/>
</dbReference>
<dbReference type="SMART" id="SM00490">
    <property type="entry name" value="HELICc"/>
    <property type="match status" value="1"/>
</dbReference>
<evidence type="ECO:0000313" key="4">
    <source>
        <dbReference type="EMBL" id="KPL73007.1"/>
    </source>
</evidence>